<dbReference type="Gene3D" id="2.60.120.330">
    <property type="entry name" value="B-lactam Antibiotic, Isopenicillin N Synthase, Chain"/>
    <property type="match status" value="1"/>
</dbReference>
<dbReference type="PROSITE" id="PS51471">
    <property type="entry name" value="FE2OG_OXY"/>
    <property type="match status" value="1"/>
</dbReference>
<dbReference type="InterPro" id="IPR026992">
    <property type="entry name" value="DIOX_N"/>
</dbReference>
<keyword evidence="6 8" id="KW-0560">Oxidoreductase</keyword>
<dbReference type="AlphaFoldDB" id="B9RPC7"/>
<dbReference type="InterPro" id="IPR044861">
    <property type="entry name" value="IPNS-like_FE2OG_OXY"/>
</dbReference>
<evidence type="ECO:0000256" key="6">
    <source>
        <dbReference type="RuleBase" id="RU003682"/>
    </source>
</evidence>
<dbReference type="FunFam" id="2.60.120.330:FF:000017">
    <property type="entry name" value="2-oxoglutarate-dependent dioxygenase DAO"/>
    <property type="match status" value="1"/>
</dbReference>
<dbReference type="eggNOG" id="KOG0143">
    <property type="taxonomic scope" value="Eukaryota"/>
</dbReference>
<organism evidence="8 9">
    <name type="scientific">Ricinus communis</name>
    <name type="common">Castor bean</name>
    <dbReference type="NCBI Taxonomy" id="3988"/>
    <lineage>
        <taxon>Eukaryota</taxon>
        <taxon>Viridiplantae</taxon>
        <taxon>Streptophyta</taxon>
        <taxon>Embryophyta</taxon>
        <taxon>Tracheophyta</taxon>
        <taxon>Spermatophyta</taxon>
        <taxon>Magnoliopsida</taxon>
        <taxon>eudicotyledons</taxon>
        <taxon>Gunneridae</taxon>
        <taxon>Pentapetalae</taxon>
        <taxon>rosids</taxon>
        <taxon>fabids</taxon>
        <taxon>Malpighiales</taxon>
        <taxon>Euphorbiaceae</taxon>
        <taxon>Acalyphoideae</taxon>
        <taxon>Acalypheae</taxon>
        <taxon>Ricinus</taxon>
    </lineage>
</organism>
<keyword evidence="1 6" id="KW-0479">Metal-binding</keyword>
<dbReference type="SUPFAM" id="SSF51197">
    <property type="entry name" value="Clavaminate synthase-like"/>
    <property type="match status" value="1"/>
</dbReference>
<dbReference type="PANTHER" id="PTHR47990">
    <property type="entry name" value="2-OXOGLUTARATE (2OG) AND FE(II)-DEPENDENT OXYGENASE SUPERFAMILY PROTEIN-RELATED"/>
    <property type="match status" value="1"/>
</dbReference>
<feature type="domain" description="Fe2OG dioxygenase" evidence="7">
    <location>
        <begin position="161"/>
        <end position="265"/>
    </location>
</feature>
<comment type="function">
    <text evidence="3">2-oxoglutarate-dependent dioxygenase essential for auxin catabolism and maintenance of auxin homeostasis in reproductive organs. Catalyzes the irreversible oxidation of indole-3-acetic acid (IAA) to the biologically inactive 2-oxoindole-3-acetic acid (OxIAA).</text>
</comment>
<evidence type="ECO:0000313" key="8">
    <source>
        <dbReference type="EMBL" id="EEF47045.1"/>
    </source>
</evidence>
<sequence>MGSDYQNQIPVIDLSSSSLDKVRGSQEWDIASKKVKEACEDYGCFEVVYDKISKQVRAELFSLIRQLFMLPVETRKKNYNPKPYHGYAGQYPVVPIYEGFGIEDVSSYNSLEGFAEQLSWPHDHDQFCKTFSSMMKPLDELHGTIGKLILDSYGLGEKRNSIMPCKTLLRMMKYRAPQPGENSTGLFAHTDKPFCTLLCEDGVAALEVETKHGHWIQLSPSPNSFIFLVGDPLMAWSNGRLHAVKHRVIMNGDEDRYSIGAFLVPIEGTVIKPQKELIDECHPQILKEFDFMEYLTFSSSAEAKAMDSAKQVFAFAGNQIREKI</sequence>
<dbReference type="Pfam" id="PF03171">
    <property type="entry name" value="2OG-FeII_Oxy"/>
    <property type="match status" value="1"/>
</dbReference>
<dbReference type="OMA" id="TELMWPS"/>
<protein>
    <recommendedName>
        <fullName evidence="4">2-oxoglutarate-dependent dioxygenase DAO</fullName>
    </recommendedName>
    <alternativeName>
        <fullName evidence="5">Protein DIOXYGENASE FOR AUXIN OXIDATION</fullName>
    </alternativeName>
</protein>
<reference evidence="9" key="1">
    <citation type="journal article" date="2010" name="Nat. Biotechnol.">
        <title>Draft genome sequence of the oilseed species Ricinus communis.</title>
        <authorList>
            <person name="Chan A.P."/>
            <person name="Crabtree J."/>
            <person name="Zhao Q."/>
            <person name="Lorenzi H."/>
            <person name="Orvis J."/>
            <person name="Puiu D."/>
            <person name="Melake-Berhan A."/>
            <person name="Jones K.M."/>
            <person name="Redman J."/>
            <person name="Chen G."/>
            <person name="Cahoon E.B."/>
            <person name="Gedil M."/>
            <person name="Stanke M."/>
            <person name="Haas B.J."/>
            <person name="Wortman J.R."/>
            <person name="Fraser-Liggett C.M."/>
            <person name="Ravel J."/>
            <person name="Rabinowicz P.D."/>
        </authorList>
    </citation>
    <scope>NUCLEOTIDE SEQUENCE [LARGE SCALE GENOMIC DNA]</scope>
    <source>
        <strain evidence="9">cv. Hale</strain>
    </source>
</reference>
<dbReference type="InParanoid" id="B9RPC7"/>
<dbReference type="GO" id="GO:0016706">
    <property type="term" value="F:2-oxoglutarate-dependent dioxygenase activity"/>
    <property type="evidence" value="ECO:0000318"/>
    <property type="project" value="GO_Central"/>
</dbReference>
<dbReference type="InterPro" id="IPR027443">
    <property type="entry name" value="IPNS-like_sf"/>
</dbReference>
<dbReference type="InterPro" id="IPR005123">
    <property type="entry name" value="Oxoglu/Fe-dep_dioxygenase_dom"/>
</dbReference>
<dbReference type="OrthoDB" id="288590at2759"/>
<evidence type="ECO:0000256" key="3">
    <source>
        <dbReference type="ARBA" id="ARBA00054658"/>
    </source>
</evidence>
<gene>
    <name evidence="8" type="ORF">RCOM_0927530</name>
</gene>
<evidence type="ECO:0000256" key="2">
    <source>
        <dbReference type="ARBA" id="ARBA00023004"/>
    </source>
</evidence>
<keyword evidence="9" id="KW-1185">Reference proteome</keyword>
<comment type="similarity">
    <text evidence="6">Belongs to the iron/ascorbate-dependent oxidoreductase family.</text>
</comment>
<dbReference type="KEGG" id="rcu:8278612"/>
<dbReference type="GO" id="GO:0046872">
    <property type="term" value="F:metal ion binding"/>
    <property type="evidence" value="ECO:0007669"/>
    <property type="project" value="UniProtKB-KW"/>
</dbReference>
<accession>B9RPC7</accession>
<dbReference type="EMBL" id="EQ973791">
    <property type="protein sequence ID" value="EEF47045.1"/>
    <property type="molecule type" value="Genomic_DNA"/>
</dbReference>
<evidence type="ECO:0000256" key="5">
    <source>
        <dbReference type="ARBA" id="ARBA00076740"/>
    </source>
</evidence>
<evidence type="ECO:0000256" key="1">
    <source>
        <dbReference type="ARBA" id="ARBA00022723"/>
    </source>
</evidence>
<dbReference type="Pfam" id="PF14226">
    <property type="entry name" value="DIOX_N"/>
    <property type="match status" value="1"/>
</dbReference>
<dbReference type="Proteomes" id="UP000008311">
    <property type="component" value="Unassembled WGS sequence"/>
</dbReference>
<name>B9RPC7_RICCO</name>
<evidence type="ECO:0000259" key="7">
    <source>
        <dbReference type="PROSITE" id="PS51471"/>
    </source>
</evidence>
<dbReference type="InterPro" id="IPR050231">
    <property type="entry name" value="Iron_ascorbate_oxido_reductase"/>
</dbReference>
<evidence type="ECO:0000256" key="4">
    <source>
        <dbReference type="ARBA" id="ARBA00074102"/>
    </source>
</evidence>
<keyword evidence="2 6" id="KW-0408">Iron</keyword>
<evidence type="ECO:0000313" key="9">
    <source>
        <dbReference type="Proteomes" id="UP000008311"/>
    </source>
</evidence>
<proteinExistence type="inferred from homology"/>